<accession>A0A2K1L0X3</accession>
<dbReference type="PaxDb" id="3218-PP1S84_151V6.1"/>
<keyword evidence="3" id="KW-1185">Reference proteome</keyword>
<proteinExistence type="predicted"/>
<reference evidence="1 3" key="1">
    <citation type="journal article" date="2008" name="Science">
        <title>The Physcomitrella genome reveals evolutionary insights into the conquest of land by plants.</title>
        <authorList>
            <person name="Rensing S."/>
            <person name="Lang D."/>
            <person name="Zimmer A."/>
            <person name="Terry A."/>
            <person name="Salamov A."/>
            <person name="Shapiro H."/>
            <person name="Nishiyama T."/>
            <person name="Perroud P.-F."/>
            <person name="Lindquist E."/>
            <person name="Kamisugi Y."/>
            <person name="Tanahashi T."/>
            <person name="Sakakibara K."/>
            <person name="Fujita T."/>
            <person name="Oishi K."/>
            <person name="Shin-I T."/>
            <person name="Kuroki Y."/>
            <person name="Toyoda A."/>
            <person name="Suzuki Y."/>
            <person name="Hashimoto A."/>
            <person name="Yamaguchi K."/>
            <person name="Sugano A."/>
            <person name="Kohara Y."/>
            <person name="Fujiyama A."/>
            <person name="Anterola A."/>
            <person name="Aoki S."/>
            <person name="Ashton N."/>
            <person name="Barbazuk W.B."/>
            <person name="Barker E."/>
            <person name="Bennetzen J."/>
            <person name="Bezanilla M."/>
            <person name="Blankenship R."/>
            <person name="Cho S.H."/>
            <person name="Dutcher S."/>
            <person name="Estelle M."/>
            <person name="Fawcett J.A."/>
            <person name="Gundlach H."/>
            <person name="Hanada K."/>
            <person name="Heyl A."/>
            <person name="Hicks K.A."/>
            <person name="Hugh J."/>
            <person name="Lohr M."/>
            <person name="Mayer K."/>
            <person name="Melkozernov A."/>
            <person name="Murata T."/>
            <person name="Nelson D."/>
            <person name="Pils B."/>
            <person name="Prigge M."/>
            <person name="Reiss B."/>
            <person name="Renner T."/>
            <person name="Rombauts S."/>
            <person name="Rushton P."/>
            <person name="Sanderfoot A."/>
            <person name="Schween G."/>
            <person name="Shiu S.-H."/>
            <person name="Stueber K."/>
            <person name="Theodoulou F.L."/>
            <person name="Tu H."/>
            <person name="Van de Peer Y."/>
            <person name="Verrier P.J."/>
            <person name="Waters E."/>
            <person name="Wood A."/>
            <person name="Yang L."/>
            <person name="Cove D."/>
            <person name="Cuming A."/>
            <person name="Hasebe M."/>
            <person name="Lucas S."/>
            <person name="Mishler D.B."/>
            <person name="Reski R."/>
            <person name="Grigoriev I."/>
            <person name="Quatrano R.S."/>
            <person name="Boore J.L."/>
        </authorList>
    </citation>
    <scope>NUCLEOTIDE SEQUENCE [LARGE SCALE GENOMIC DNA]</scope>
    <source>
        <strain evidence="2 3">cv. Gransden 2004</strain>
    </source>
</reference>
<dbReference type="Gramene" id="Pp3c2_10040V3.1">
    <property type="protein sequence ID" value="PAC:32934135.CDS.1"/>
    <property type="gene ID" value="Pp3c2_10040"/>
</dbReference>
<dbReference type="Proteomes" id="UP000006727">
    <property type="component" value="Chromosome 2"/>
</dbReference>
<dbReference type="EnsemblPlants" id="Pp3c2_10040V3.1">
    <property type="protein sequence ID" value="PAC:32934135.CDS.1"/>
    <property type="gene ID" value="Pp3c2_10040"/>
</dbReference>
<dbReference type="Gramene" id="Pp3c2_10040V3.3">
    <property type="protein sequence ID" value="PAC:32934136.CDS.1"/>
    <property type="gene ID" value="Pp3c2_10040"/>
</dbReference>
<evidence type="ECO:0000313" key="1">
    <source>
        <dbReference type="EMBL" id="PNR59674.1"/>
    </source>
</evidence>
<gene>
    <name evidence="1" type="ORF">PHYPA_002466</name>
</gene>
<dbReference type="EMBL" id="ABEU02000002">
    <property type="protein sequence ID" value="PNR59674.1"/>
    <property type="molecule type" value="Genomic_DNA"/>
</dbReference>
<name>A0A2K1L0X3_PHYPA</name>
<dbReference type="AlphaFoldDB" id="A0A2K1L0X3"/>
<protein>
    <submittedName>
        <fullName evidence="1 2">Uncharacterized protein</fullName>
    </submittedName>
</protein>
<evidence type="ECO:0000313" key="2">
    <source>
        <dbReference type="EnsemblPlants" id="PAC:32934135.CDS.1"/>
    </source>
</evidence>
<reference evidence="2" key="3">
    <citation type="submission" date="2020-12" db="UniProtKB">
        <authorList>
            <consortium name="EnsemblPlants"/>
        </authorList>
    </citation>
    <scope>IDENTIFICATION</scope>
</reference>
<evidence type="ECO:0000313" key="3">
    <source>
        <dbReference type="Proteomes" id="UP000006727"/>
    </source>
</evidence>
<reference evidence="1 3" key="2">
    <citation type="journal article" date="2018" name="Plant J.">
        <title>The Physcomitrella patens chromosome-scale assembly reveals moss genome structure and evolution.</title>
        <authorList>
            <person name="Lang D."/>
            <person name="Ullrich K.K."/>
            <person name="Murat F."/>
            <person name="Fuchs J."/>
            <person name="Jenkins J."/>
            <person name="Haas F.B."/>
            <person name="Piednoel M."/>
            <person name="Gundlach H."/>
            <person name="Van Bel M."/>
            <person name="Meyberg R."/>
            <person name="Vives C."/>
            <person name="Morata J."/>
            <person name="Symeonidi A."/>
            <person name="Hiss M."/>
            <person name="Muchero W."/>
            <person name="Kamisugi Y."/>
            <person name="Saleh O."/>
            <person name="Blanc G."/>
            <person name="Decker E.L."/>
            <person name="van Gessel N."/>
            <person name="Grimwood J."/>
            <person name="Hayes R.D."/>
            <person name="Graham S.W."/>
            <person name="Gunter L.E."/>
            <person name="McDaniel S.F."/>
            <person name="Hoernstein S.N.W."/>
            <person name="Larsson A."/>
            <person name="Li F.W."/>
            <person name="Perroud P.F."/>
            <person name="Phillips J."/>
            <person name="Ranjan P."/>
            <person name="Rokshar D.S."/>
            <person name="Rothfels C.J."/>
            <person name="Schneider L."/>
            <person name="Shu S."/>
            <person name="Stevenson D.W."/>
            <person name="Thummler F."/>
            <person name="Tillich M."/>
            <person name="Villarreal Aguilar J.C."/>
            <person name="Widiez T."/>
            <person name="Wong G.K."/>
            <person name="Wymore A."/>
            <person name="Zhang Y."/>
            <person name="Zimmer A.D."/>
            <person name="Quatrano R.S."/>
            <person name="Mayer K.F.X."/>
            <person name="Goodstein D."/>
            <person name="Casacuberta J.M."/>
            <person name="Vandepoele K."/>
            <person name="Reski R."/>
            <person name="Cuming A.C."/>
            <person name="Tuskan G.A."/>
            <person name="Maumus F."/>
            <person name="Salse J."/>
            <person name="Schmutz J."/>
            <person name="Rensing S.A."/>
        </authorList>
    </citation>
    <scope>NUCLEOTIDE SEQUENCE [LARGE SCALE GENOMIC DNA]</scope>
    <source>
        <strain evidence="2 3">cv. Gransden 2004</strain>
    </source>
</reference>
<organism evidence="1">
    <name type="scientific">Physcomitrium patens</name>
    <name type="common">Spreading-leaved earth moss</name>
    <name type="synonym">Physcomitrella patens</name>
    <dbReference type="NCBI Taxonomy" id="3218"/>
    <lineage>
        <taxon>Eukaryota</taxon>
        <taxon>Viridiplantae</taxon>
        <taxon>Streptophyta</taxon>
        <taxon>Embryophyta</taxon>
        <taxon>Bryophyta</taxon>
        <taxon>Bryophytina</taxon>
        <taxon>Bryopsida</taxon>
        <taxon>Funariidae</taxon>
        <taxon>Funariales</taxon>
        <taxon>Funariaceae</taxon>
        <taxon>Physcomitrium</taxon>
    </lineage>
</organism>
<dbReference type="EnsemblPlants" id="Pp3c2_10040V3.3">
    <property type="protein sequence ID" value="PAC:32934136.CDS.1"/>
    <property type="gene ID" value="Pp3c2_10040"/>
</dbReference>
<sequence>MSDPMPGFQASRAWSLEQRNTKGLSHLGSSPLCNEFVKLTDAVEKGNEPSILSCNLLLRAKLRLDVHLLFCTER</sequence>